<sequence>MGLIETASAINGGNSTIKIVIGETPFISHGPSCSFGVFDHFLMWVLFFSFHFSLYVMLTALFSLVNKNPLLLTCNFLFVSSYVDGDCHFWILRKLLGSLNYFLLNCHCGNHEDATSN</sequence>
<accession>A0ABP0XRG5</accession>
<keyword evidence="1" id="KW-0812">Transmembrane</keyword>
<organism evidence="2 3">
    <name type="scientific">Citrullus colocynthis</name>
    <name type="common">colocynth</name>
    <dbReference type="NCBI Taxonomy" id="252529"/>
    <lineage>
        <taxon>Eukaryota</taxon>
        <taxon>Viridiplantae</taxon>
        <taxon>Streptophyta</taxon>
        <taxon>Embryophyta</taxon>
        <taxon>Tracheophyta</taxon>
        <taxon>Spermatophyta</taxon>
        <taxon>Magnoliopsida</taxon>
        <taxon>eudicotyledons</taxon>
        <taxon>Gunneridae</taxon>
        <taxon>Pentapetalae</taxon>
        <taxon>rosids</taxon>
        <taxon>fabids</taxon>
        <taxon>Cucurbitales</taxon>
        <taxon>Cucurbitaceae</taxon>
        <taxon>Benincaseae</taxon>
        <taxon>Citrullus</taxon>
    </lineage>
</organism>
<feature type="transmembrane region" description="Helical" evidence="1">
    <location>
        <begin position="41"/>
        <end position="65"/>
    </location>
</feature>
<keyword evidence="1" id="KW-1133">Transmembrane helix</keyword>
<evidence type="ECO:0008006" key="4">
    <source>
        <dbReference type="Google" id="ProtNLM"/>
    </source>
</evidence>
<reference evidence="2 3" key="1">
    <citation type="submission" date="2024-03" db="EMBL/GenBank/DDBJ databases">
        <authorList>
            <person name="Gkanogiannis A."/>
            <person name="Becerra Lopez-Lavalle L."/>
        </authorList>
    </citation>
    <scope>NUCLEOTIDE SEQUENCE [LARGE SCALE GENOMIC DNA]</scope>
</reference>
<evidence type="ECO:0000256" key="1">
    <source>
        <dbReference type="SAM" id="Phobius"/>
    </source>
</evidence>
<keyword evidence="3" id="KW-1185">Reference proteome</keyword>
<proteinExistence type="predicted"/>
<evidence type="ECO:0000313" key="2">
    <source>
        <dbReference type="EMBL" id="CAK9310754.1"/>
    </source>
</evidence>
<protein>
    <recommendedName>
        <fullName evidence="4">Transmembrane protein</fullName>
    </recommendedName>
</protein>
<name>A0ABP0XRG5_9ROSI</name>
<evidence type="ECO:0000313" key="3">
    <source>
        <dbReference type="Proteomes" id="UP001642487"/>
    </source>
</evidence>
<gene>
    <name evidence="2" type="ORF">CITCOLO1_LOCUS2389</name>
</gene>
<dbReference type="EMBL" id="OZ021744">
    <property type="protein sequence ID" value="CAK9310754.1"/>
    <property type="molecule type" value="Genomic_DNA"/>
</dbReference>
<keyword evidence="1" id="KW-0472">Membrane</keyword>
<dbReference type="Proteomes" id="UP001642487">
    <property type="component" value="Chromosome 10"/>
</dbReference>